<name>A0A2S9EFU7_9PSED</name>
<organism evidence="1 2">
    <name type="scientific">Pseudomonas poae</name>
    <dbReference type="NCBI Taxonomy" id="200451"/>
    <lineage>
        <taxon>Bacteria</taxon>
        <taxon>Pseudomonadati</taxon>
        <taxon>Pseudomonadota</taxon>
        <taxon>Gammaproteobacteria</taxon>
        <taxon>Pseudomonadales</taxon>
        <taxon>Pseudomonadaceae</taxon>
        <taxon>Pseudomonas</taxon>
    </lineage>
</organism>
<proteinExistence type="predicted"/>
<dbReference type="Proteomes" id="UP000238045">
    <property type="component" value="Unassembled WGS sequence"/>
</dbReference>
<dbReference type="RefSeq" id="WP_105698463.1">
    <property type="nucleotide sequence ID" value="NZ_CP159260.1"/>
</dbReference>
<keyword evidence="2" id="KW-1185">Reference proteome</keyword>
<gene>
    <name evidence="1" type="ORF">CQZ99_20695</name>
</gene>
<dbReference type="AlphaFoldDB" id="A0A2S9EFU7"/>
<comment type="caution">
    <text evidence="1">The sequence shown here is derived from an EMBL/GenBank/DDBJ whole genome shotgun (WGS) entry which is preliminary data.</text>
</comment>
<evidence type="ECO:0000313" key="2">
    <source>
        <dbReference type="Proteomes" id="UP000238045"/>
    </source>
</evidence>
<evidence type="ECO:0000313" key="1">
    <source>
        <dbReference type="EMBL" id="PRC13953.1"/>
    </source>
</evidence>
<accession>A0A2S9EFU7</accession>
<dbReference type="EMBL" id="PCQL01000025">
    <property type="protein sequence ID" value="PRC13953.1"/>
    <property type="molecule type" value="Genomic_DNA"/>
</dbReference>
<protein>
    <submittedName>
        <fullName evidence="1">Uncharacterized protein</fullName>
    </submittedName>
</protein>
<reference evidence="1 2" key="1">
    <citation type="submission" date="2017-09" db="EMBL/GenBank/DDBJ databases">
        <title>Genomic, metabolic, and phenotypic characteristics of bacterial isolates from the natural microbiome of the model nematode Caenorhabditis elegans.</title>
        <authorList>
            <person name="Zimmermann J."/>
            <person name="Obeng N."/>
            <person name="Yang W."/>
            <person name="Obeng O."/>
            <person name="Kissoyan K."/>
            <person name="Pees B."/>
            <person name="Dirksen P."/>
            <person name="Hoppner M."/>
            <person name="Franke A."/>
            <person name="Rosenstiel P."/>
            <person name="Leippe M."/>
            <person name="Dierking K."/>
            <person name="Kaleta C."/>
            <person name="Schulenburg H."/>
        </authorList>
    </citation>
    <scope>NUCLEOTIDE SEQUENCE [LARGE SCALE GENOMIC DNA]</scope>
    <source>
        <strain evidence="1 2">MYb117</strain>
    </source>
</reference>
<sequence length="481" mass="53270">MSLLAFLQAKKYSGSGRVHVAPNIPNKQLSNALAAYKLTLDPSDVLVLIDDTMFGSGKDGCLIARDCLAIREAFSDAVTYSYDEVQSLELEGSKLFVNKRKTMSFNMPDKAELSQCFALVLEWLRSQPLENESSAPSVETPEVFEAEVITALAVIEDSGVIIPAEQQNKASAKDKLLGYVAVAIEQNKSRILPFIKEKTGEASLAALRDDTNIEKLGGIIYAFLPGVVRLALKEEAFVRFVLDNRNKLLDKLLTGEAESVAALANATPAASYHAELDDLLMDDEPAVQPGQKPIETLQGILQELQQDQREDPDAAFIWQLPIGFLEALIAKTEKLIGFPDKKVEDQAFFALALMYGFSIHKVPEAVRSQETVFETFLNGFGVICNSYEERNPTSRFNAEDDVLPMLLVMTKVASKQQLNDMVRTMLDEHTHATEPGDLAMDDIMFLLREANNGAVAWVDALTRISVEREREVQNKWGDVFS</sequence>